<reference evidence="6" key="2">
    <citation type="submission" date="2021-09" db="EMBL/GenBank/DDBJ databases">
        <authorList>
            <person name="Jia N."/>
            <person name="Wang J."/>
            <person name="Shi W."/>
            <person name="Du L."/>
            <person name="Sun Y."/>
            <person name="Zhan W."/>
            <person name="Jiang J."/>
            <person name="Wang Q."/>
            <person name="Zhang B."/>
            <person name="Ji P."/>
            <person name="Sakyi L.B."/>
            <person name="Cui X."/>
            <person name="Yuan T."/>
            <person name="Jiang B."/>
            <person name="Yang W."/>
            <person name="Lam T.T.-Y."/>
            <person name="Chang Q."/>
            <person name="Ding S."/>
            <person name="Wang X."/>
            <person name="Zhu J."/>
            <person name="Ruan X."/>
            <person name="Zhao L."/>
            <person name="Wei J."/>
            <person name="Que T."/>
            <person name="Du C."/>
            <person name="Cheng J."/>
            <person name="Dai P."/>
            <person name="Han X."/>
            <person name="Huang E."/>
            <person name="Gao Y."/>
            <person name="Liu J."/>
            <person name="Shao H."/>
            <person name="Ye R."/>
            <person name="Li L."/>
            <person name="Wei W."/>
            <person name="Wang X."/>
            <person name="Wang C."/>
            <person name="Huo Q."/>
            <person name="Li W."/>
            <person name="Guo W."/>
            <person name="Chen H."/>
            <person name="Chen S."/>
            <person name="Zhou L."/>
            <person name="Zhou L."/>
            <person name="Ni X."/>
            <person name="Tian J."/>
            <person name="Zhou Y."/>
            <person name="Sheng Y."/>
            <person name="Liu T."/>
            <person name="Pan Y."/>
            <person name="Xia L."/>
            <person name="Li J."/>
            <person name="Zhao F."/>
            <person name="Cao W."/>
        </authorList>
    </citation>
    <scope>NUCLEOTIDE SEQUENCE</scope>
    <source>
        <strain evidence="6">Rmic-2018</strain>
        <tissue evidence="6">Larvae</tissue>
    </source>
</reference>
<sequence>MAAVGESPCLSEQCVVPNTVVQDEEAAAESYLMGELESAQNRMCADIATALWNFEAELSQLTAPSLGETLQNYSAHAAQVWVNVARFNWASFTNSTLRRAFRKLSFMGKRALDEESLAKYLELEALLSSIRSNVTLCQYKGAWKDDDDGCHLTYSAFHSWYKAEEAKVNVLIRSVYKVALGLPESTSTHPLLQLGLHNTLNEIAEAQRTSQLQRLSGTKLDTRSWKVSASVTTPNKASKSLCQMPPDKR</sequence>
<keyword evidence="4 5" id="KW-0325">Glycoprotein</keyword>
<evidence type="ECO:0000256" key="2">
    <source>
        <dbReference type="ARBA" id="ARBA00022729"/>
    </source>
</evidence>
<evidence type="ECO:0000256" key="3">
    <source>
        <dbReference type="ARBA" id="ARBA00023157"/>
    </source>
</evidence>
<dbReference type="Pfam" id="PF01401">
    <property type="entry name" value="Peptidase_M2"/>
    <property type="match status" value="1"/>
</dbReference>
<comment type="caution">
    <text evidence="6">The sequence shown here is derived from an EMBL/GenBank/DDBJ whole genome shotgun (WGS) entry which is preliminary data.</text>
</comment>
<dbReference type="AlphaFoldDB" id="A0A9J6DRV1"/>
<evidence type="ECO:0000256" key="4">
    <source>
        <dbReference type="ARBA" id="ARBA00023180"/>
    </source>
</evidence>
<reference evidence="6" key="1">
    <citation type="journal article" date="2020" name="Cell">
        <title>Large-Scale Comparative Analyses of Tick Genomes Elucidate Their Genetic Diversity and Vector Capacities.</title>
        <authorList>
            <consortium name="Tick Genome and Microbiome Consortium (TIGMIC)"/>
            <person name="Jia N."/>
            <person name="Wang J."/>
            <person name="Shi W."/>
            <person name="Du L."/>
            <person name="Sun Y."/>
            <person name="Zhan W."/>
            <person name="Jiang J.F."/>
            <person name="Wang Q."/>
            <person name="Zhang B."/>
            <person name="Ji P."/>
            <person name="Bell-Sakyi L."/>
            <person name="Cui X.M."/>
            <person name="Yuan T.T."/>
            <person name="Jiang B.G."/>
            <person name="Yang W.F."/>
            <person name="Lam T.T."/>
            <person name="Chang Q.C."/>
            <person name="Ding S.J."/>
            <person name="Wang X.J."/>
            <person name="Zhu J.G."/>
            <person name="Ruan X.D."/>
            <person name="Zhao L."/>
            <person name="Wei J.T."/>
            <person name="Ye R.Z."/>
            <person name="Que T.C."/>
            <person name="Du C.H."/>
            <person name="Zhou Y.H."/>
            <person name="Cheng J.X."/>
            <person name="Dai P.F."/>
            <person name="Guo W.B."/>
            <person name="Han X.H."/>
            <person name="Huang E.J."/>
            <person name="Li L.F."/>
            <person name="Wei W."/>
            <person name="Gao Y.C."/>
            <person name="Liu J.Z."/>
            <person name="Shao H.Z."/>
            <person name="Wang X."/>
            <person name="Wang C.C."/>
            <person name="Yang T.C."/>
            <person name="Huo Q.B."/>
            <person name="Li W."/>
            <person name="Chen H.Y."/>
            <person name="Chen S.E."/>
            <person name="Zhou L.G."/>
            <person name="Ni X.B."/>
            <person name="Tian J.H."/>
            <person name="Sheng Y."/>
            <person name="Liu T."/>
            <person name="Pan Y.S."/>
            <person name="Xia L.Y."/>
            <person name="Li J."/>
            <person name="Zhao F."/>
            <person name="Cao W.C."/>
        </authorList>
    </citation>
    <scope>NUCLEOTIDE SEQUENCE</scope>
    <source>
        <strain evidence="6">Rmic-2018</strain>
    </source>
</reference>
<accession>A0A9J6DRV1</accession>
<proteinExistence type="inferred from homology"/>
<keyword evidence="3" id="KW-1015">Disulfide bond</keyword>
<dbReference type="GO" id="GO:0008241">
    <property type="term" value="F:peptidyl-dipeptidase activity"/>
    <property type="evidence" value="ECO:0007669"/>
    <property type="project" value="InterPro"/>
</dbReference>
<name>A0A9J6DRV1_RHIMP</name>
<dbReference type="PANTHER" id="PTHR10514">
    <property type="entry name" value="ANGIOTENSIN-CONVERTING ENZYME"/>
    <property type="match status" value="1"/>
</dbReference>
<evidence type="ECO:0000313" key="6">
    <source>
        <dbReference type="EMBL" id="KAH8024600.1"/>
    </source>
</evidence>
<dbReference type="GO" id="GO:0008237">
    <property type="term" value="F:metallopeptidase activity"/>
    <property type="evidence" value="ECO:0007669"/>
    <property type="project" value="InterPro"/>
</dbReference>
<evidence type="ECO:0000256" key="5">
    <source>
        <dbReference type="PIRSR" id="PIRSR601548-10"/>
    </source>
</evidence>
<evidence type="ECO:0008006" key="8">
    <source>
        <dbReference type="Google" id="ProtNLM"/>
    </source>
</evidence>
<comment type="similarity">
    <text evidence="1">Belongs to the peptidase M2 family.</text>
</comment>
<dbReference type="Proteomes" id="UP000821866">
    <property type="component" value="Chromosome 6"/>
</dbReference>
<gene>
    <name evidence="6" type="ORF">HPB51_026162</name>
</gene>
<organism evidence="6 7">
    <name type="scientific">Rhipicephalus microplus</name>
    <name type="common">Cattle tick</name>
    <name type="synonym">Boophilus microplus</name>
    <dbReference type="NCBI Taxonomy" id="6941"/>
    <lineage>
        <taxon>Eukaryota</taxon>
        <taxon>Metazoa</taxon>
        <taxon>Ecdysozoa</taxon>
        <taxon>Arthropoda</taxon>
        <taxon>Chelicerata</taxon>
        <taxon>Arachnida</taxon>
        <taxon>Acari</taxon>
        <taxon>Parasitiformes</taxon>
        <taxon>Ixodida</taxon>
        <taxon>Ixodoidea</taxon>
        <taxon>Ixodidae</taxon>
        <taxon>Rhipicephalinae</taxon>
        <taxon>Rhipicephalus</taxon>
        <taxon>Boophilus</taxon>
    </lineage>
</organism>
<feature type="glycosylation site" description="N-linked (GlcNAc...) (complex) asparagine" evidence="5">
    <location>
        <position position="94"/>
    </location>
</feature>
<keyword evidence="2" id="KW-0732">Signal</keyword>
<dbReference type="GO" id="GO:0005615">
    <property type="term" value="C:extracellular space"/>
    <property type="evidence" value="ECO:0007669"/>
    <property type="project" value="TreeGrafter"/>
</dbReference>
<evidence type="ECO:0000256" key="1">
    <source>
        <dbReference type="ARBA" id="ARBA00008139"/>
    </source>
</evidence>
<dbReference type="GO" id="GO:0005886">
    <property type="term" value="C:plasma membrane"/>
    <property type="evidence" value="ECO:0007669"/>
    <property type="project" value="TreeGrafter"/>
</dbReference>
<dbReference type="GO" id="GO:0006508">
    <property type="term" value="P:proteolysis"/>
    <property type="evidence" value="ECO:0007669"/>
    <property type="project" value="InterPro"/>
</dbReference>
<dbReference type="InterPro" id="IPR001548">
    <property type="entry name" value="Peptidase_M2"/>
</dbReference>
<protein>
    <recommendedName>
        <fullName evidence="8">Tick transposon</fullName>
    </recommendedName>
</protein>
<evidence type="ECO:0000313" key="7">
    <source>
        <dbReference type="Proteomes" id="UP000821866"/>
    </source>
</evidence>
<keyword evidence="7" id="KW-1185">Reference proteome</keyword>
<dbReference type="PANTHER" id="PTHR10514:SF44">
    <property type="entry name" value="ANGIOTENSIN-CONVERTING ENZYME-RELATED"/>
    <property type="match status" value="1"/>
</dbReference>
<dbReference type="EMBL" id="JABSTU010000008">
    <property type="protein sequence ID" value="KAH8024600.1"/>
    <property type="molecule type" value="Genomic_DNA"/>
</dbReference>
<dbReference type="SUPFAM" id="SSF55486">
    <property type="entry name" value="Metalloproteases ('zincins'), catalytic domain"/>
    <property type="match status" value="1"/>
</dbReference>